<proteinExistence type="predicted"/>
<comment type="caution">
    <text evidence="4">The sequence shown here is derived from an EMBL/GenBank/DDBJ whole genome shotgun (WGS) entry which is preliminary data.</text>
</comment>
<sequence>MDNLKNITMKNKLLFTFLMSSIFTFAQSYTVETSTDQYTPLVSSNSLSIIPSDTVPHVFGSDTTFLTYYNKIPIGFDYNLLNGTFDSLRLAQDGYALFQEMNTNKCYISMFDSDLSDTTHGFNSKLNYLTEGTAGNRIMKVQYANFGFVEDHEFDDTVNFQLWLYEECGDFEVRIGPNSINSNVFWNNNLSPFIGIGDYTNHNKTYLSGDPNSPDFIDDQTMNDIPSEGMVYRFSRCSVETEKYGKEENVNIYPNPFSSTLNLKGIKDQTEYSILHIDGRIAKSGIVFNERIVNLDKLSKGSYILRIKSEDGLVVKKVSK</sequence>
<dbReference type="EMBL" id="QURB01000001">
    <property type="protein sequence ID" value="RFC55815.1"/>
    <property type="molecule type" value="Genomic_DNA"/>
</dbReference>
<evidence type="ECO:0000259" key="3">
    <source>
        <dbReference type="Pfam" id="PF18962"/>
    </source>
</evidence>
<evidence type="ECO:0000256" key="1">
    <source>
        <dbReference type="ARBA" id="ARBA00022729"/>
    </source>
</evidence>
<dbReference type="NCBIfam" id="TIGR04183">
    <property type="entry name" value="Por_Secre_tail"/>
    <property type="match status" value="1"/>
</dbReference>
<keyword evidence="5" id="KW-1185">Reference proteome</keyword>
<name>A0A3E1F1Y7_9FLAO</name>
<evidence type="ECO:0000313" key="4">
    <source>
        <dbReference type="EMBL" id="RFC55815.1"/>
    </source>
</evidence>
<dbReference type="Pfam" id="PF18962">
    <property type="entry name" value="Por_Secre_tail"/>
    <property type="match status" value="1"/>
</dbReference>
<dbReference type="Proteomes" id="UP000257127">
    <property type="component" value="Unassembled WGS sequence"/>
</dbReference>
<keyword evidence="1 2" id="KW-0732">Signal</keyword>
<feature type="domain" description="Secretion system C-terminal sorting" evidence="3">
    <location>
        <begin position="252"/>
        <end position="318"/>
    </location>
</feature>
<feature type="chain" id="PRO_5017752252" evidence="2">
    <location>
        <begin position="27"/>
        <end position="320"/>
    </location>
</feature>
<gene>
    <name evidence="4" type="ORF">DXU93_02445</name>
</gene>
<organism evidence="4 5">
    <name type="scientific">Brumimicrobium aurantiacum</name>
    <dbReference type="NCBI Taxonomy" id="1737063"/>
    <lineage>
        <taxon>Bacteria</taxon>
        <taxon>Pseudomonadati</taxon>
        <taxon>Bacteroidota</taxon>
        <taxon>Flavobacteriia</taxon>
        <taxon>Flavobacteriales</taxon>
        <taxon>Crocinitomicaceae</taxon>
        <taxon>Brumimicrobium</taxon>
    </lineage>
</organism>
<protein>
    <submittedName>
        <fullName evidence="4">T9SS C-terminal target domain-containing protein</fullName>
    </submittedName>
</protein>
<dbReference type="OrthoDB" id="1347532at2"/>
<evidence type="ECO:0000313" key="5">
    <source>
        <dbReference type="Proteomes" id="UP000257127"/>
    </source>
</evidence>
<dbReference type="AlphaFoldDB" id="A0A3E1F1Y7"/>
<reference evidence="4 5" key="1">
    <citation type="submission" date="2018-08" db="EMBL/GenBank/DDBJ databases">
        <title>The draft genome squence of Brumimicrobium sp. N62.</title>
        <authorList>
            <person name="Du Z.-J."/>
            <person name="Luo H.-R."/>
        </authorList>
    </citation>
    <scope>NUCLEOTIDE SEQUENCE [LARGE SCALE GENOMIC DNA]</scope>
    <source>
        <strain evidence="4 5">N62</strain>
    </source>
</reference>
<dbReference type="InterPro" id="IPR026444">
    <property type="entry name" value="Secre_tail"/>
</dbReference>
<evidence type="ECO:0000256" key="2">
    <source>
        <dbReference type="SAM" id="SignalP"/>
    </source>
</evidence>
<feature type="signal peptide" evidence="2">
    <location>
        <begin position="1"/>
        <end position="26"/>
    </location>
</feature>
<accession>A0A3E1F1Y7</accession>